<gene>
    <name evidence="2" type="ORF">SAMN05444584_0993</name>
</gene>
<dbReference type="AlphaFoldDB" id="A0A217EEY1"/>
<keyword evidence="1" id="KW-1133">Transmembrane helix</keyword>
<name>A0A217EEY1_9GAMM</name>
<keyword evidence="1" id="KW-0472">Membrane</keyword>
<keyword evidence="3" id="KW-1185">Reference proteome</keyword>
<accession>A0A217EEY1</accession>
<organism evidence="2 3">
    <name type="scientific">Acinetobacter apis</name>
    <dbReference type="NCBI Taxonomy" id="1229165"/>
    <lineage>
        <taxon>Bacteria</taxon>
        <taxon>Pseudomonadati</taxon>
        <taxon>Pseudomonadota</taxon>
        <taxon>Gammaproteobacteria</taxon>
        <taxon>Moraxellales</taxon>
        <taxon>Moraxellaceae</taxon>
        <taxon>Acinetobacter</taxon>
    </lineage>
</organism>
<protein>
    <submittedName>
        <fullName evidence="2">Uncharacterized protein</fullName>
    </submittedName>
</protein>
<evidence type="ECO:0000313" key="3">
    <source>
        <dbReference type="Proteomes" id="UP000243463"/>
    </source>
</evidence>
<dbReference type="Proteomes" id="UP000243463">
    <property type="component" value="Unassembled WGS sequence"/>
</dbReference>
<reference evidence="3" key="1">
    <citation type="submission" date="2017-06" db="EMBL/GenBank/DDBJ databases">
        <authorList>
            <person name="Varghese N."/>
            <person name="Submissions S."/>
        </authorList>
    </citation>
    <scope>NUCLEOTIDE SEQUENCE [LARGE SCALE GENOMIC DNA]</scope>
    <source>
        <strain evidence="3">ANC 5114</strain>
    </source>
</reference>
<evidence type="ECO:0000256" key="1">
    <source>
        <dbReference type="SAM" id="Phobius"/>
    </source>
</evidence>
<dbReference type="EMBL" id="FZLN01000001">
    <property type="protein sequence ID" value="SNQ29059.1"/>
    <property type="molecule type" value="Genomic_DNA"/>
</dbReference>
<feature type="transmembrane region" description="Helical" evidence="1">
    <location>
        <begin position="7"/>
        <end position="33"/>
    </location>
</feature>
<proteinExistence type="predicted"/>
<sequence>MEIIREFIILINKVIMVMTSSVMIVMSTVYLTVNFILLQFAVAKILKQISITYLSLQSGLSIFTLSFSQRCILIRGESL</sequence>
<keyword evidence="1" id="KW-0812">Transmembrane</keyword>
<evidence type="ECO:0000313" key="2">
    <source>
        <dbReference type="EMBL" id="SNQ29059.1"/>
    </source>
</evidence>